<evidence type="ECO:0000313" key="1">
    <source>
        <dbReference type="EMBL" id="CAH2222984.1"/>
    </source>
</evidence>
<organism evidence="1 2">
    <name type="scientific">Pelobates cultripes</name>
    <name type="common">Western spadefoot toad</name>
    <dbReference type="NCBI Taxonomy" id="61616"/>
    <lineage>
        <taxon>Eukaryota</taxon>
        <taxon>Metazoa</taxon>
        <taxon>Chordata</taxon>
        <taxon>Craniata</taxon>
        <taxon>Vertebrata</taxon>
        <taxon>Euteleostomi</taxon>
        <taxon>Amphibia</taxon>
        <taxon>Batrachia</taxon>
        <taxon>Anura</taxon>
        <taxon>Pelobatoidea</taxon>
        <taxon>Pelobatidae</taxon>
        <taxon>Pelobates</taxon>
    </lineage>
</organism>
<gene>
    <name evidence="1" type="ORF">PECUL_23A015082</name>
</gene>
<dbReference type="EMBL" id="OW240912">
    <property type="protein sequence ID" value="CAH2222984.1"/>
    <property type="molecule type" value="Genomic_DNA"/>
</dbReference>
<name>A0AAD1R495_PELCU</name>
<proteinExistence type="predicted"/>
<keyword evidence="2" id="KW-1185">Reference proteome</keyword>
<protein>
    <submittedName>
        <fullName evidence="1">Uncharacterized protein</fullName>
    </submittedName>
</protein>
<dbReference type="Proteomes" id="UP001295444">
    <property type="component" value="Chromosome 01"/>
</dbReference>
<accession>A0AAD1R495</accession>
<dbReference type="AlphaFoldDB" id="A0AAD1R495"/>
<sequence>MPFFQPQRLQKRRRKIRAYYTPTIPGLEDLLSGYPVEHIDTSCAPDLSTALTHMPTMGRRSQKPQASAINTQTPQAIDALNLSMPMRATISHIQPQGARQITPRSSFG</sequence>
<evidence type="ECO:0000313" key="2">
    <source>
        <dbReference type="Proteomes" id="UP001295444"/>
    </source>
</evidence>
<reference evidence="1" key="1">
    <citation type="submission" date="2022-03" db="EMBL/GenBank/DDBJ databases">
        <authorList>
            <person name="Alioto T."/>
            <person name="Alioto T."/>
            <person name="Gomez Garrido J."/>
        </authorList>
    </citation>
    <scope>NUCLEOTIDE SEQUENCE</scope>
</reference>